<evidence type="ECO:0000256" key="2">
    <source>
        <dbReference type="SAM" id="MobiDB-lite"/>
    </source>
</evidence>
<dbReference type="AlphaFoldDB" id="A0A7S2PR09"/>
<feature type="region of interest" description="Disordered" evidence="2">
    <location>
        <begin position="687"/>
        <end position="710"/>
    </location>
</feature>
<protein>
    <submittedName>
        <fullName evidence="3">Uncharacterized protein</fullName>
    </submittedName>
</protein>
<feature type="coiled-coil region" evidence="1">
    <location>
        <begin position="327"/>
        <end position="450"/>
    </location>
</feature>
<dbReference type="Gene3D" id="3.80.10.10">
    <property type="entry name" value="Ribonuclease Inhibitor"/>
    <property type="match status" value="1"/>
</dbReference>
<gene>
    <name evidence="3" type="ORF">BRAN1462_LOCUS42329</name>
</gene>
<proteinExistence type="predicted"/>
<evidence type="ECO:0000313" key="3">
    <source>
        <dbReference type="EMBL" id="CAD9614488.1"/>
    </source>
</evidence>
<feature type="coiled-coil region" evidence="1">
    <location>
        <begin position="2"/>
        <end position="268"/>
    </location>
</feature>
<feature type="region of interest" description="Disordered" evidence="2">
    <location>
        <begin position="731"/>
        <end position="781"/>
    </location>
</feature>
<dbReference type="InterPro" id="IPR032675">
    <property type="entry name" value="LRR_dom_sf"/>
</dbReference>
<sequence>MVNKALDKLEEERDEALQAVAKWEERRQEIQRDYGKLQQQLADSEDKCNVSAAEIYKRDEHIRVLSSQNRELLDMLAQEERTAKEREGQVQELSTEQDKLQKISDQYDRLKETGNQQLNGAYSEIAKFEEELKNAKYETEQLREAEVNFLAQAKVDIEALEQKLKDSKTKNVEQLQQIQHNEVHEHRMIEALQRLRETLEELTVQKKGIKMQLDMDGERRDKWHQSKSEVERRKIMLEQTVEALRRSLSEAEEQNTRMQEENRAGNDNFRQLGDKVYALMDQLRQHQADLKKQELAGVEKAKKITALDKQSVALQQALQQEVDAKLVAEAEARNAAQMQALLQKKNRMLEEAFQLAQKAREKVEKRLLELKDKANALKTQNDYLQTRIDGNEEDKGALKYELRRGEDELRQATATNAQLSQQRTDVEDRFNEVEAEKLALKAELEYIKREDMLDDTGRTKPILIESESKLIERLQVNEFLFSAQQARNPVPMLVEKVSHILQMLHTAQTQADVYLQDLQRSNSMLTALRQKNMALYEKVQMCETWKMRALLKIASNEFDHRGSVKGHVKAKDGHTLYLDGLQYTNKELQELHKLIVNYMKQEHVKEIRLQDNSLDRTSVPLLCQLIDLCPYLTKVDLKRNRLDDQASNELQTFVERIPGVTNLTKDPVTGDLKAKSGHQVRMVIHLEDQSPPDPNAGPTSPTSALLGESDALGGDADAFLGTSAGVMLQTKLPVPDLPGTPGRGTGKMLQPQQKGGVGAPKGVGESKSEAQLPRIPSASRR</sequence>
<dbReference type="EMBL" id="HBGW01066423">
    <property type="protein sequence ID" value="CAD9614488.1"/>
    <property type="molecule type" value="Transcribed_RNA"/>
</dbReference>
<reference evidence="3" key="1">
    <citation type="submission" date="2021-01" db="EMBL/GenBank/DDBJ databases">
        <authorList>
            <person name="Corre E."/>
            <person name="Pelletier E."/>
            <person name="Niang G."/>
            <person name="Scheremetjew M."/>
            <person name="Finn R."/>
            <person name="Kale V."/>
            <person name="Holt S."/>
            <person name="Cochrane G."/>
            <person name="Meng A."/>
            <person name="Brown T."/>
            <person name="Cohen L."/>
        </authorList>
    </citation>
    <scope>NUCLEOTIDE SEQUENCE</scope>
    <source>
        <strain evidence="3">RCC3387</strain>
    </source>
</reference>
<organism evidence="3">
    <name type="scientific">Zooxanthella nutricula</name>
    <dbReference type="NCBI Taxonomy" id="1333877"/>
    <lineage>
        <taxon>Eukaryota</taxon>
        <taxon>Sar</taxon>
        <taxon>Alveolata</taxon>
        <taxon>Dinophyceae</taxon>
        <taxon>Peridiniales</taxon>
        <taxon>Peridiniales incertae sedis</taxon>
        <taxon>Zooxanthella</taxon>
    </lineage>
</organism>
<evidence type="ECO:0000256" key="1">
    <source>
        <dbReference type="SAM" id="Coils"/>
    </source>
</evidence>
<accession>A0A7S2PR09</accession>
<name>A0A7S2PR09_9DINO</name>
<keyword evidence="1" id="KW-0175">Coiled coil</keyword>
<dbReference type="SUPFAM" id="SSF52047">
    <property type="entry name" value="RNI-like"/>
    <property type="match status" value="1"/>
</dbReference>